<comment type="caution">
    <text evidence="1">The sequence shown here is derived from an EMBL/GenBank/DDBJ whole genome shotgun (WGS) entry which is preliminary data.</text>
</comment>
<proteinExistence type="predicted"/>
<evidence type="ECO:0000313" key="2">
    <source>
        <dbReference type="Proteomes" id="UP000828390"/>
    </source>
</evidence>
<sequence length="97" mass="11039">MEQLKQQSDTVAKLGTDRLVQLEQALPMSMTFKNAHQDLVKWFQEVEPMIAELAVVSINQDTVKKQQDKIKVRGFSAYQCFVLKVGSVSMARLEPQL</sequence>
<dbReference type="Proteomes" id="UP000828390">
    <property type="component" value="Unassembled WGS sequence"/>
</dbReference>
<dbReference type="AlphaFoldDB" id="A0A9D4RDK3"/>
<organism evidence="1 2">
    <name type="scientific">Dreissena polymorpha</name>
    <name type="common">Zebra mussel</name>
    <name type="synonym">Mytilus polymorpha</name>
    <dbReference type="NCBI Taxonomy" id="45954"/>
    <lineage>
        <taxon>Eukaryota</taxon>
        <taxon>Metazoa</taxon>
        <taxon>Spiralia</taxon>
        <taxon>Lophotrochozoa</taxon>
        <taxon>Mollusca</taxon>
        <taxon>Bivalvia</taxon>
        <taxon>Autobranchia</taxon>
        <taxon>Heteroconchia</taxon>
        <taxon>Euheterodonta</taxon>
        <taxon>Imparidentia</taxon>
        <taxon>Neoheterodontei</taxon>
        <taxon>Myida</taxon>
        <taxon>Dreissenoidea</taxon>
        <taxon>Dreissenidae</taxon>
        <taxon>Dreissena</taxon>
    </lineage>
</organism>
<dbReference type="SUPFAM" id="SSF46966">
    <property type="entry name" value="Spectrin repeat"/>
    <property type="match status" value="1"/>
</dbReference>
<accession>A0A9D4RDK3</accession>
<keyword evidence="2" id="KW-1185">Reference proteome</keyword>
<evidence type="ECO:0000313" key="1">
    <source>
        <dbReference type="EMBL" id="KAH3864359.1"/>
    </source>
</evidence>
<dbReference type="EMBL" id="JAIWYP010000002">
    <property type="protein sequence ID" value="KAH3864359.1"/>
    <property type="molecule type" value="Genomic_DNA"/>
</dbReference>
<protein>
    <submittedName>
        <fullName evidence="1">Uncharacterized protein</fullName>
    </submittedName>
</protein>
<reference evidence="1" key="2">
    <citation type="submission" date="2020-11" db="EMBL/GenBank/DDBJ databases">
        <authorList>
            <person name="McCartney M.A."/>
            <person name="Auch B."/>
            <person name="Kono T."/>
            <person name="Mallez S."/>
            <person name="Becker A."/>
            <person name="Gohl D.M."/>
            <person name="Silverstein K.A.T."/>
            <person name="Koren S."/>
            <person name="Bechman K.B."/>
            <person name="Herman A."/>
            <person name="Abrahante J.E."/>
            <person name="Garbe J."/>
        </authorList>
    </citation>
    <scope>NUCLEOTIDE SEQUENCE</scope>
    <source>
        <strain evidence="1">Duluth1</strain>
        <tissue evidence="1">Whole animal</tissue>
    </source>
</reference>
<reference evidence="1" key="1">
    <citation type="journal article" date="2019" name="bioRxiv">
        <title>The Genome of the Zebra Mussel, Dreissena polymorpha: A Resource for Invasive Species Research.</title>
        <authorList>
            <person name="McCartney M.A."/>
            <person name="Auch B."/>
            <person name="Kono T."/>
            <person name="Mallez S."/>
            <person name="Zhang Y."/>
            <person name="Obille A."/>
            <person name="Becker A."/>
            <person name="Abrahante J.E."/>
            <person name="Garbe J."/>
            <person name="Badalamenti J.P."/>
            <person name="Herman A."/>
            <person name="Mangelson H."/>
            <person name="Liachko I."/>
            <person name="Sullivan S."/>
            <person name="Sone E.D."/>
            <person name="Koren S."/>
            <person name="Silverstein K.A.T."/>
            <person name="Beckman K.B."/>
            <person name="Gohl D.M."/>
        </authorList>
    </citation>
    <scope>NUCLEOTIDE SEQUENCE</scope>
    <source>
        <strain evidence="1">Duluth1</strain>
        <tissue evidence="1">Whole animal</tissue>
    </source>
</reference>
<dbReference type="Gene3D" id="1.20.58.60">
    <property type="match status" value="1"/>
</dbReference>
<gene>
    <name evidence="1" type="ORF">DPMN_027376</name>
</gene>
<name>A0A9D4RDK3_DREPO</name>